<evidence type="ECO:0000256" key="3">
    <source>
        <dbReference type="ARBA" id="ARBA00022737"/>
    </source>
</evidence>
<dbReference type="InterPro" id="IPR015500">
    <property type="entry name" value="Peptidase_S8_subtilisin-rel"/>
</dbReference>
<dbReference type="PANTHER" id="PTHR43399">
    <property type="entry name" value="SUBTILISIN-RELATED"/>
    <property type="match status" value="1"/>
</dbReference>
<evidence type="ECO:0000256" key="5">
    <source>
        <dbReference type="ARBA" id="ARBA00022825"/>
    </source>
</evidence>
<protein>
    <submittedName>
        <fullName evidence="8">S-layer family protein</fullName>
    </submittedName>
</protein>
<keyword evidence="2 6" id="KW-0645">Protease</keyword>
<dbReference type="SUPFAM" id="SSF49785">
    <property type="entry name" value="Galactose-binding domain-like"/>
    <property type="match status" value="1"/>
</dbReference>
<dbReference type="InterPro" id="IPR034058">
    <property type="entry name" value="TagA/B/C/D_pept_dom"/>
</dbReference>
<dbReference type="InterPro" id="IPR008979">
    <property type="entry name" value="Galactose-bd-like_sf"/>
</dbReference>
<feature type="domain" description="SLH" evidence="7">
    <location>
        <begin position="1254"/>
        <end position="1311"/>
    </location>
</feature>
<dbReference type="PANTHER" id="PTHR43399:SF4">
    <property type="entry name" value="CELL WALL-ASSOCIATED PROTEASE"/>
    <property type="match status" value="1"/>
</dbReference>
<dbReference type="Gene3D" id="3.40.50.200">
    <property type="entry name" value="Peptidase S8/S53 domain"/>
    <property type="match status" value="1"/>
</dbReference>
<keyword evidence="9" id="KW-1185">Reference proteome</keyword>
<dbReference type="SUPFAM" id="SSF52743">
    <property type="entry name" value="Subtilisin-like"/>
    <property type="match status" value="1"/>
</dbReference>
<sequence>MRMVNRDKIRRFFILFALLGVVVLLVGPGVRRERFGLSGSVRVAPGLYLVDSRNVSRLEGLPGVAVGEGVAGKRLVRITSSVSLPSPIKVQPYPKEARLAPELKTDGDKRPDPLVVNVTLFSPDEKKKVAAAVAAAGGAVLRGLDEEDAATLRVKVPRAAVRELAAEKGVVWIEPYAPRRFLVDRAAAVTGTAPLLSPGFVTAAGLSGSGQMVGVADNGLDKGSLDDLHPDFGSTPGQMPKVVMLRSWVGGPLGDRTGHGTHVAGTIAGTGAASGGRYRGIAPGSSIYFQAIANAQGEPDPPADLISLFRPAYSAGVRVHVDGWGGGKNGYTAAAAQIDRFCYYNPDFLPVFGAGNSGPTAGSITAEANSKNALVVGAAENPRPLFGYAGGKVAGFSSRGPAGDGRLKPDLVAPGAGVIAPSSRLAPSPPGQGYYRQLDGTSMAAAVAGGAAVLLREYLQRAEGLTTPPAALLKALLINGARKDFAPAGAGGFGELDLAATVLALRERTFRYVVEPGLKEKESAAYEVAVTDGTAPLKVTLCWTDPPALPGAGPALVCDLDLVVVGPDGRRYLGNDFVTGGAPDRLNNVEQVTIPRPVPGRYLVTVTAVRVGGGAASGQAFALAYGQVPRREIVEDFANGRVRLSGDGGELVLPREVVALVNGRRVAPEEALDPGTDIYLIPGKDKAYAVGEKRVVAPANFLGTEKGAVVVSESGSLPDGGYLLRPAQVRVGDAAVAPAAVPSGVRAELGINPATQTVWTARAAWVEKKGFLAAVETTKVALINGESYPLAPGCRVSRETGIAGLDPLDRPFGPPEPAGELPPGLPVTLRLDPGSGAVLHIAVQQELVSGFVGEVSGAALTFEDGRSCSFFPGAGVSRSERLLASAAALEPGEHITGVVLPGKTELLHAWADSGFVYGEILFLDAAKKTVHLQDVNGDYRVLELAPGAGFFCGTVSLSAAALFPGEWVRLQTGPDGRVVRADLSGGVHQTAGVIEGFDSAHLIISVDGTAYRLSSRSLLLKNGWPVTVDDFRAGERVTVTFWEGSGSLPVALAVKAETNAPRPILEIAPHLYGKPLQGRTSGTRLYVYPGDGRRLTVAVYGGEFAYAVGVRTAGAVRVVSVDERTGGVNGSWVELSGPRTFSDVADSWAAQEITALAAEGFLCGYPDGTFRPDAPVTRVELAVLAARLWPGVPCGPVPADAPAWARDAVRLAVYRGTLALSPAGLFRPAAVLDRVAVAAALASLLPGEAPGGTVPPFRDWVKVPVQAREAVAELYARGILRGRPDGRFDPFAPLTRAEAAALFYRLRYLPE</sequence>
<evidence type="ECO:0000313" key="8">
    <source>
        <dbReference type="EMBL" id="RPF46755.1"/>
    </source>
</evidence>
<dbReference type="Pfam" id="PF00082">
    <property type="entry name" value="Peptidase_S8"/>
    <property type="match status" value="1"/>
</dbReference>
<evidence type="ECO:0000256" key="1">
    <source>
        <dbReference type="ARBA" id="ARBA00011073"/>
    </source>
</evidence>
<keyword evidence="5 6" id="KW-0720">Serine protease</keyword>
<name>A0A3N5BLY4_9THEO</name>
<evidence type="ECO:0000313" key="9">
    <source>
        <dbReference type="Proteomes" id="UP000282654"/>
    </source>
</evidence>
<evidence type="ECO:0000256" key="6">
    <source>
        <dbReference type="PROSITE-ProRule" id="PRU01240"/>
    </source>
</evidence>
<dbReference type="PROSITE" id="PS51272">
    <property type="entry name" value="SLH"/>
    <property type="match status" value="2"/>
</dbReference>
<dbReference type="CDD" id="cd04842">
    <property type="entry name" value="Peptidases_S8_Kp43_protease"/>
    <property type="match status" value="1"/>
</dbReference>
<dbReference type="InterPro" id="IPR000209">
    <property type="entry name" value="Peptidase_S8/S53_dom"/>
</dbReference>
<dbReference type="PIRSF" id="PIRSF037899">
    <property type="entry name" value="Subtilisin_rel_Moth_2364"/>
    <property type="match status" value="1"/>
</dbReference>
<feature type="active site" description="Charge relay system" evidence="6">
    <location>
        <position position="442"/>
    </location>
</feature>
<gene>
    <name evidence="8" type="ORF">EDD75_1013</name>
</gene>
<comment type="similarity">
    <text evidence="1 6">Belongs to the peptidase S8 family.</text>
</comment>
<dbReference type="InterPro" id="IPR022398">
    <property type="entry name" value="Peptidase_S8_His-AS"/>
</dbReference>
<dbReference type="InterPro" id="IPR017313">
    <property type="entry name" value="Moth2364"/>
</dbReference>
<feature type="domain" description="SLH" evidence="7">
    <location>
        <begin position="1136"/>
        <end position="1199"/>
    </location>
</feature>
<feature type="active site" description="Charge relay system" evidence="6">
    <location>
        <position position="217"/>
    </location>
</feature>
<organism evidence="8 9">
    <name type="scientific">Thermodesulfitimonas autotrophica</name>
    <dbReference type="NCBI Taxonomy" id="1894989"/>
    <lineage>
        <taxon>Bacteria</taxon>
        <taxon>Bacillati</taxon>
        <taxon>Bacillota</taxon>
        <taxon>Clostridia</taxon>
        <taxon>Thermoanaerobacterales</taxon>
        <taxon>Thermoanaerobacteraceae</taxon>
        <taxon>Thermodesulfitimonas</taxon>
    </lineage>
</organism>
<evidence type="ECO:0000259" key="7">
    <source>
        <dbReference type="PROSITE" id="PS51272"/>
    </source>
</evidence>
<dbReference type="InterPro" id="IPR001119">
    <property type="entry name" value="SLH_dom"/>
</dbReference>
<dbReference type="InterPro" id="IPR036852">
    <property type="entry name" value="Peptidase_S8/S53_dom_sf"/>
</dbReference>
<dbReference type="GO" id="GO:0006508">
    <property type="term" value="P:proteolysis"/>
    <property type="evidence" value="ECO:0007669"/>
    <property type="project" value="UniProtKB-KW"/>
</dbReference>
<reference evidence="8 9" key="1">
    <citation type="submission" date="2018-11" db="EMBL/GenBank/DDBJ databases">
        <title>Genomic Encyclopedia of Type Strains, Phase IV (KMG-IV): sequencing the most valuable type-strain genomes for metagenomic binning, comparative biology and taxonomic classification.</title>
        <authorList>
            <person name="Goeker M."/>
        </authorList>
    </citation>
    <scope>NUCLEOTIDE SEQUENCE [LARGE SCALE GENOMIC DNA]</scope>
    <source>
        <strain evidence="8 9">DSM 102936</strain>
    </source>
</reference>
<dbReference type="PROSITE" id="PS00137">
    <property type="entry name" value="SUBTILASE_HIS"/>
    <property type="match status" value="1"/>
</dbReference>
<dbReference type="GO" id="GO:0004252">
    <property type="term" value="F:serine-type endopeptidase activity"/>
    <property type="evidence" value="ECO:0007669"/>
    <property type="project" value="UniProtKB-UniRule"/>
</dbReference>
<dbReference type="Pfam" id="PF00395">
    <property type="entry name" value="SLH"/>
    <property type="match status" value="2"/>
</dbReference>
<feature type="active site" description="Charge relay system" evidence="6">
    <location>
        <position position="259"/>
    </location>
</feature>
<comment type="caution">
    <text evidence="8">The sequence shown here is derived from an EMBL/GenBank/DDBJ whole genome shotgun (WGS) entry which is preliminary data.</text>
</comment>
<dbReference type="EMBL" id="RKRE01000002">
    <property type="protein sequence ID" value="RPF46755.1"/>
    <property type="molecule type" value="Genomic_DNA"/>
</dbReference>
<dbReference type="PROSITE" id="PS51892">
    <property type="entry name" value="SUBTILASE"/>
    <property type="match status" value="1"/>
</dbReference>
<dbReference type="PRINTS" id="PR00723">
    <property type="entry name" value="SUBTILISIN"/>
</dbReference>
<dbReference type="InterPro" id="IPR051048">
    <property type="entry name" value="Peptidase_S8/S53_subtilisin"/>
</dbReference>
<keyword evidence="4 6" id="KW-0378">Hydrolase</keyword>
<evidence type="ECO:0000256" key="2">
    <source>
        <dbReference type="ARBA" id="ARBA00022670"/>
    </source>
</evidence>
<proteinExistence type="inferred from homology"/>
<accession>A0A3N5BLY4</accession>
<evidence type="ECO:0000256" key="4">
    <source>
        <dbReference type="ARBA" id="ARBA00022801"/>
    </source>
</evidence>
<dbReference type="Proteomes" id="UP000282654">
    <property type="component" value="Unassembled WGS sequence"/>
</dbReference>
<dbReference type="Gene3D" id="2.60.120.380">
    <property type="match status" value="1"/>
</dbReference>
<keyword evidence="3" id="KW-0677">Repeat</keyword>